<dbReference type="SUPFAM" id="SSF52047">
    <property type="entry name" value="RNI-like"/>
    <property type="match status" value="1"/>
</dbReference>
<dbReference type="Proteomes" id="UP000283269">
    <property type="component" value="Unassembled WGS sequence"/>
</dbReference>
<evidence type="ECO:0000313" key="1">
    <source>
        <dbReference type="EMBL" id="PPQ82230.1"/>
    </source>
</evidence>
<sequence length="512" mass="58198">MPLTQLPASAGILTSNGPEKLTPTSIHLQPMHDSPKQVLQLRSINKVSDPMARLPLEIVSMIFNECLPIIDDCLHDKPQISYGETLFRLSAVCKAWRQTLWTTPGFWKYMPLIIGTRNMADTPSIVQGWIERACKLPLSVTILVNYEDYPLSVSDEERFIKVANLINGSSSRLEKLVLKMPVSLLCQFSARAPDLKEICIYNSDDENLIRRDELEPYEPWIDQSYSLGLAKLEEMGQNSIPAMLSINRVLLKSIHASWDNLVEVDTKDIDIDDIFRILQQAPKLRELQLYESRVAPYILTEPVTPVAHTALVRLDIVALGADFLDVLFDNILQLPSLESLAIDVRWGLVNEECLARLMERSSCPLDELRITAPLANDAKVISMLKTMPHLTYLHLSPTRNSGRDFMAQNLFKYISEATQRRLLGISSRREHVPVVETFLPALKTFVYFPIGPEECKTIWDLIPDIFGSVQVEFPNKKSLNSHRVYYLPQVYSPKKPLPKFTTQTMASIRKLL</sequence>
<comment type="caution">
    <text evidence="1">The sequence shown here is derived from an EMBL/GenBank/DDBJ whole genome shotgun (WGS) entry which is preliminary data.</text>
</comment>
<dbReference type="EMBL" id="NHYD01003161">
    <property type="protein sequence ID" value="PPQ82230.1"/>
    <property type="molecule type" value="Genomic_DNA"/>
</dbReference>
<dbReference type="InParanoid" id="A0A409WUN2"/>
<evidence type="ECO:0000313" key="2">
    <source>
        <dbReference type="Proteomes" id="UP000283269"/>
    </source>
</evidence>
<dbReference type="OrthoDB" id="3016965at2759"/>
<organism evidence="1 2">
    <name type="scientific">Psilocybe cyanescens</name>
    <dbReference type="NCBI Taxonomy" id="93625"/>
    <lineage>
        <taxon>Eukaryota</taxon>
        <taxon>Fungi</taxon>
        <taxon>Dikarya</taxon>
        <taxon>Basidiomycota</taxon>
        <taxon>Agaricomycotina</taxon>
        <taxon>Agaricomycetes</taxon>
        <taxon>Agaricomycetidae</taxon>
        <taxon>Agaricales</taxon>
        <taxon>Agaricineae</taxon>
        <taxon>Strophariaceae</taxon>
        <taxon>Psilocybe</taxon>
    </lineage>
</organism>
<gene>
    <name evidence="1" type="ORF">CVT25_008083</name>
</gene>
<name>A0A409WUN2_PSICY</name>
<dbReference type="InterPro" id="IPR032675">
    <property type="entry name" value="LRR_dom_sf"/>
</dbReference>
<protein>
    <submittedName>
        <fullName evidence="1">Uncharacterized protein</fullName>
    </submittedName>
</protein>
<accession>A0A409WUN2</accession>
<proteinExistence type="predicted"/>
<dbReference type="Gene3D" id="3.80.10.10">
    <property type="entry name" value="Ribonuclease Inhibitor"/>
    <property type="match status" value="1"/>
</dbReference>
<reference evidence="1 2" key="1">
    <citation type="journal article" date="2018" name="Evol. Lett.">
        <title>Horizontal gene cluster transfer increased hallucinogenic mushroom diversity.</title>
        <authorList>
            <person name="Reynolds H.T."/>
            <person name="Vijayakumar V."/>
            <person name="Gluck-Thaler E."/>
            <person name="Korotkin H.B."/>
            <person name="Matheny P.B."/>
            <person name="Slot J.C."/>
        </authorList>
    </citation>
    <scope>NUCLEOTIDE SEQUENCE [LARGE SCALE GENOMIC DNA]</scope>
    <source>
        <strain evidence="1 2">2631</strain>
    </source>
</reference>
<dbReference type="AlphaFoldDB" id="A0A409WUN2"/>
<keyword evidence="2" id="KW-1185">Reference proteome</keyword>